<name>A0A9N7VYF7_PLEPL</name>
<protein>
    <submittedName>
        <fullName evidence="2">Uncharacterized protein</fullName>
    </submittedName>
</protein>
<gene>
    <name evidence="2" type="ORF">PLEPLA_LOCUS47336</name>
</gene>
<evidence type="ECO:0000313" key="2">
    <source>
        <dbReference type="EMBL" id="CAB1459499.1"/>
    </source>
</evidence>
<reference evidence="2" key="1">
    <citation type="submission" date="2020-03" db="EMBL/GenBank/DDBJ databases">
        <authorList>
            <person name="Weist P."/>
        </authorList>
    </citation>
    <scope>NUCLEOTIDE SEQUENCE</scope>
</reference>
<feature type="compositionally biased region" description="Gly residues" evidence="1">
    <location>
        <begin position="20"/>
        <end position="37"/>
    </location>
</feature>
<feature type="compositionally biased region" description="Pro residues" evidence="1">
    <location>
        <begin position="57"/>
        <end position="72"/>
    </location>
</feature>
<feature type="region of interest" description="Disordered" evidence="1">
    <location>
        <begin position="14"/>
        <end position="73"/>
    </location>
</feature>
<dbReference type="AlphaFoldDB" id="A0A9N7VYF7"/>
<organism evidence="2 3">
    <name type="scientific">Pleuronectes platessa</name>
    <name type="common">European plaice</name>
    <dbReference type="NCBI Taxonomy" id="8262"/>
    <lineage>
        <taxon>Eukaryota</taxon>
        <taxon>Metazoa</taxon>
        <taxon>Chordata</taxon>
        <taxon>Craniata</taxon>
        <taxon>Vertebrata</taxon>
        <taxon>Euteleostomi</taxon>
        <taxon>Actinopterygii</taxon>
        <taxon>Neopterygii</taxon>
        <taxon>Teleostei</taxon>
        <taxon>Neoteleostei</taxon>
        <taxon>Acanthomorphata</taxon>
        <taxon>Carangaria</taxon>
        <taxon>Pleuronectiformes</taxon>
        <taxon>Pleuronectoidei</taxon>
        <taxon>Pleuronectidae</taxon>
        <taxon>Pleuronectes</taxon>
    </lineage>
</organism>
<accession>A0A9N7VYF7</accession>
<keyword evidence="3" id="KW-1185">Reference proteome</keyword>
<sequence>MVIVLVRLGRSMRLNRERGGGGGGGGRGAGGGGGGLRGCVLWGSRTSREEQQHHRPPSPPPPPPPTTVPPYLSPARLVQDLDSTTAAIMCDCFHLAFPNWHAASSGTERRGEFEDVIIVWDVERRCSAPPAVKQRLKGRKRRAGQESGL</sequence>
<evidence type="ECO:0000256" key="1">
    <source>
        <dbReference type="SAM" id="MobiDB-lite"/>
    </source>
</evidence>
<comment type="caution">
    <text evidence="2">The sequence shown here is derived from an EMBL/GenBank/DDBJ whole genome shotgun (WGS) entry which is preliminary data.</text>
</comment>
<dbReference type="Proteomes" id="UP001153269">
    <property type="component" value="Unassembled WGS sequence"/>
</dbReference>
<proteinExistence type="predicted"/>
<dbReference type="EMBL" id="CADEAL010004435">
    <property type="protein sequence ID" value="CAB1459499.1"/>
    <property type="molecule type" value="Genomic_DNA"/>
</dbReference>
<evidence type="ECO:0000313" key="3">
    <source>
        <dbReference type="Proteomes" id="UP001153269"/>
    </source>
</evidence>